<keyword evidence="9" id="KW-0597">Phosphoprotein</keyword>
<evidence type="ECO:0000256" key="10">
    <source>
        <dbReference type="ARBA" id="ARBA00022782"/>
    </source>
</evidence>
<sequence length="102" mass="13132">MVRYRVRSPSEHANQGLRQEGHGQDEGQNPESVEVYGRTYRGHHRRHRHCSRRRLYRIHRRRRRSCRRRRHRHTRCCRHRRRRELSFPKGCRRRRRRCRRRY</sequence>
<keyword evidence="12" id="KW-0226">DNA condensation</keyword>
<organism evidence="19">
    <name type="scientific">Otolemur garnettii</name>
    <name type="common">Small-eared galago</name>
    <name type="synonym">Garnett's greater bushbaby</name>
    <dbReference type="NCBI Taxonomy" id="30611"/>
    <lineage>
        <taxon>Eukaryota</taxon>
        <taxon>Metazoa</taxon>
        <taxon>Chordata</taxon>
        <taxon>Craniata</taxon>
        <taxon>Vertebrata</taxon>
        <taxon>Euteleostomi</taxon>
        <taxon>Mammalia</taxon>
        <taxon>Eutheria</taxon>
        <taxon>Euarchontoglires</taxon>
        <taxon>Primates</taxon>
        <taxon>Strepsirrhini</taxon>
        <taxon>Lorisiformes</taxon>
        <taxon>Galagidae</taxon>
        <taxon>Otolemur</taxon>
    </lineage>
</organism>
<accession>F7VJL0</accession>
<feature type="region of interest" description="Disordered" evidence="18">
    <location>
        <begin position="1"/>
        <end position="34"/>
    </location>
</feature>
<keyword evidence="13" id="KW-0238">DNA-binding</keyword>
<evidence type="ECO:0000256" key="15">
    <source>
        <dbReference type="ARBA" id="ARBA00023269"/>
    </source>
</evidence>
<dbReference type="GO" id="GO:0006997">
    <property type="term" value="P:nucleus organization"/>
    <property type="evidence" value="ECO:0007669"/>
    <property type="project" value="TreeGrafter"/>
</dbReference>
<evidence type="ECO:0000256" key="16">
    <source>
        <dbReference type="ARBA" id="ARBA00031947"/>
    </source>
</evidence>
<gene>
    <name evidence="19" type="primary">Prm2</name>
</gene>
<keyword evidence="11" id="KW-0744">Spermatogenesis</keyword>
<evidence type="ECO:0000256" key="2">
    <source>
        <dbReference type="ARBA" id="ARBA00004123"/>
    </source>
</evidence>
<comment type="subcellular location">
    <subcellularLocation>
        <location evidence="3">Chromosome</location>
    </subcellularLocation>
    <subcellularLocation>
        <location evidence="2">Nucleus</location>
    </subcellularLocation>
</comment>
<evidence type="ECO:0000256" key="14">
    <source>
        <dbReference type="ARBA" id="ARBA00023242"/>
    </source>
</evidence>
<evidence type="ECO:0000256" key="8">
    <source>
        <dbReference type="ARBA" id="ARBA00022473"/>
    </source>
</evidence>
<dbReference type="GO" id="GO:0003677">
    <property type="term" value="F:DNA binding"/>
    <property type="evidence" value="ECO:0007669"/>
    <property type="project" value="UniProtKB-KW"/>
</dbReference>
<comment type="function">
    <text evidence="1">Protamines substitute for histones in the chromatin of sperm during the haploid phase of spermatogenesis. They compact sperm DNA into a highly condensed, stable and inactive complex.</text>
</comment>
<evidence type="ECO:0000256" key="13">
    <source>
        <dbReference type="ARBA" id="ARBA00023125"/>
    </source>
</evidence>
<dbReference type="GO" id="GO:0030261">
    <property type="term" value="P:chromosome condensation"/>
    <property type="evidence" value="ECO:0007669"/>
    <property type="project" value="UniProtKB-KW"/>
</dbReference>
<keyword evidence="15" id="KW-0544">Nucleosome core</keyword>
<dbReference type="AlphaFoldDB" id="F7VJL0"/>
<keyword evidence="7" id="KW-0158">Chromosome</keyword>
<evidence type="ECO:0000256" key="9">
    <source>
        <dbReference type="ARBA" id="ARBA00022553"/>
    </source>
</evidence>
<evidence type="ECO:0000256" key="6">
    <source>
        <dbReference type="ARBA" id="ARBA00017629"/>
    </source>
</evidence>
<evidence type="ECO:0000256" key="12">
    <source>
        <dbReference type="ARBA" id="ARBA00023067"/>
    </source>
</evidence>
<reference evidence="19" key="1">
    <citation type="journal article" date="2008" name="Genomics">
        <title>Comparative genomics reveals gene-specific and shared regulatory sequences in the spermatid-expressed mammalian Odf1, Prm1, Prm2, Tnp1, and Tnp2 genes.</title>
        <authorList>
            <person name="Kleene K.C."/>
            <person name="Bagarova J."/>
        </authorList>
    </citation>
    <scope>NUCLEOTIDE SEQUENCE</scope>
</reference>
<evidence type="ECO:0000256" key="17">
    <source>
        <dbReference type="ARBA" id="ARBA00032889"/>
    </source>
</evidence>
<evidence type="ECO:0000256" key="4">
    <source>
        <dbReference type="ARBA" id="ARBA00008365"/>
    </source>
</evidence>
<evidence type="ECO:0000256" key="7">
    <source>
        <dbReference type="ARBA" id="ARBA00022454"/>
    </source>
</evidence>
<evidence type="ECO:0000256" key="18">
    <source>
        <dbReference type="SAM" id="MobiDB-lite"/>
    </source>
</evidence>
<name>F7VJL0_OTOGA</name>
<keyword evidence="8" id="KW-0217">Developmental protein</keyword>
<keyword evidence="14" id="KW-0539">Nucleus</keyword>
<dbReference type="GO" id="GO:0000786">
    <property type="term" value="C:nucleosome"/>
    <property type="evidence" value="ECO:0007669"/>
    <property type="project" value="UniProtKB-KW"/>
</dbReference>
<dbReference type="GO" id="GO:0007286">
    <property type="term" value="P:spermatid development"/>
    <property type="evidence" value="ECO:0007669"/>
    <property type="project" value="InterPro"/>
</dbReference>
<evidence type="ECO:0000313" key="19">
    <source>
        <dbReference type="EMBL" id="DAA34856.1"/>
    </source>
</evidence>
<evidence type="ECO:0000256" key="1">
    <source>
        <dbReference type="ARBA" id="ARBA00003419"/>
    </source>
</evidence>
<dbReference type="EMBL" id="BK006492">
    <property type="protein sequence ID" value="DAA34856.1"/>
    <property type="molecule type" value="Genomic_DNA"/>
</dbReference>
<protein>
    <recommendedName>
        <fullName evidence="6">Protamine-2</fullName>
    </recommendedName>
    <alternativeName>
        <fullName evidence="16">Sperm histone P2</fullName>
    </alternativeName>
    <alternativeName>
        <fullName evidence="17">Sperm protamine P2</fullName>
    </alternativeName>
</protein>
<evidence type="ECO:0000256" key="5">
    <source>
        <dbReference type="ARBA" id="ARBA00011430"/>
    </source>
</evidence>
<comment type="subunit">
    <text evidence="5">Interacts with TDRP.</text>
</comment>
<keyword evidence="10" id="KW-0221">Differentiation</keyword>
<evidence type="ECO:0000256" key="11">
    <source>
        <dbReference type="ARBA" id="ARBA00022871"/>
    </source>
</evidence>
<dbReference type="InterPro" id="IPR000492">
    <property type="entry name" value="PRM2"/>
</dbReference>
<evidence type="ECO:0000256" key="3">
    <source>
        <dbReference type="ARBA" id="ARBA00004286"/>
    </source>
</evidence>
<comment type="miscellaneous">
    <text evidence="19">The sequence shown here is derived from an EMBL/GenBank/DDBJ third party annotation (TPA) entry.</text>
</comment>
<dbReference type="PANTHER" id="PTHR21341">
    <property type="entry name" value="PROTAMINE-2"/>
    <property type="match status" value="1"/>
</dbReference>
<proteinExistence type="inferred from homology"/>
<dbReference type="GO" id="GO:0005634">
    <property type="term" value="C:nucleus"/>
    <property type="evidence" value="ECO:0007669"/>
    <property type="project" value="UniProtKB-SubCell"/>
</dbReference>
<dbReference type="Pfam" id="PF00841">
    <property type="entry name" value="Protamine_P2"/>
    <property type="match status" value="1"/>
</dbReference>
<comment type="similarity">
    <text evidence="4">Belongs to the protamine P2 family.</text>
</comment>
<dbReference type="PANTHER" id="PTHR21341:SF2">
    <property type="entry name" value="PROTAMINE-2"/>
    <property type="match status" value="1"/>
</dbReference>